<organism evidence="1 2">
    <name type="scientific">Natrarchaeobius halalkaliphilus</name>
    <dbReference type="NCBI Taxonomy" id="1679091"/>
    <lineage>
        <taxon>Archaea</taxon>
        <taxon>Methanobacteriati</taxon>
        <taxon>Methanobacteriota</taxon>
        <taxon>Stenosarchaea group</taxon>
        <taxon>Halobacteria</taxon>
        <taxon>Halobacteriales</taxon>
        <taxon>Natrialbaceae</taxon>
        <taxon>Natrarchaeobius</taxon>
    </lineage>
</organism>
<dbReference type="RefSeq" id="WP_124178265.1">
    <property type="nucleotide sequence ID" value="NZ_REFY01000003.1"/>
</dbReference>
<evidence type="ECO:0000313" key="1">
    <source>
        <dbReference type="EMBL" id="RQG90164.1"/>
    </source>
</evidence>
<dbReference type="EMBL" id="REFY01000003">
    <property type="protein sequence ID" value="RQG90164.1"/>
    <property type="molecule type" value="Genomic_DNA"/>
</dbReference>
<dbReference type="OrthoDB" id="265568at2157"/>
<dbReference type="Gene3D" id="2.60.40.420">
    <property type="entry name" value="Cupredoxins - blue copper proteins"/>
    <property type="match status" value="1"/>
</dbReference>
<sequence>MTPSETDRRTILRHVGATLAGSLSASAGCLDRNTEPRTDDADEPIVEEAEATALEGDADPDAWTDVESIRLDGYVGGWVGVEPPHIDRIENPTLVLFDGSEYEITWMNRDGVKHNLALHDVEETVVGEYATGVTEEIGATTTLEFVARSEMVRYICEHQPAIQYGSIDVVDG</sequence>
<accession>A0A3N6LSC2</accession>
<dbReference type="InterPro" id="IPR008972">
    <property type="entry name" value="Cupredoxin"/>
</dbReference>
<dbReference type="AlphaFoldDB" id="A0A3N6LSC2"/>
<dbReference type="Proteomes" id="UP000273828">
    <property type="component" value="Unassembled WGS sequence"/>
</dbReference>
<evidence type="ECO:0000313" key="2">
    <source>
        <dbReference type="Proteomes" id="UP000273828"/>
    </source>
</evidence>
<evidence type="ECO:0008006" key="3">
    <source>
        <dbReference type="Google" id="ProtNLM"/>
    </source>
</evidence>
<name>A0A3N6LSC2_9EURY</name>
<proteinExistence type="predicted"/>
<protein>
    <recommendedName>
        <fullName evidence="3">Blue (type 1) copper domain-containing protein</fullName>
    </recommendedName>
</protein>
<comment type="caution">
    <text evidence="1">The sequence shown here is derived from an EMBL/GenBank/DDBJ whole genome shotgun (WGS) entry which is preliminary data.</text>
</comment>
<keyword evidence="2" id="KW-1185">Reference proteome</keyword>
<gene>
    <name evidence="1" type="ORF">EA462_09250</name>
</gene>
<reference evidence="1 2" key="1">
    <citation type="submission" date="2018-10" db="EMBL/GenBank/DDBJ databases">
        <title>Natrarchaeobius chitinivorans gen. nov., sp. nov., and Natrarchaeobius haloalkaliphilus sp. nov., alkaliphilic, chitin-utilizing haloarchaea from hypersaline alkaline lakes.</title>
        <authorList>
            <person name="Sorokin D.Y."/>
            <person name="Elcheninov A.G."/>
            <person name="Kostrikina N.A."/>
            <person name="Bale N.J."/>
            <person name="Sinninghe Damste J.S."/>
            <person name="Khijniak T.V."/>
            <person name="Kublanov I.V."/>
            <person name="Toshchakov S.V."/>
        </authorList>
    </citation>
    <scope>NUCLEOTIDE SEQUENCE [LARGE SCALE GENOMIC DNA]</scope>
    <source>
        <strain evidence="1 2">AArcht-Sl</strain>
    </source>
</reference>